<comment type="caution">
    <text evidence="4">The sequence shown here is derived from an EMBL/GenBank/DDBJ whole genome shotgun (WGS) entry which is preliminary data.</text>
</comment>
<reference evidence="4 5" key="1">
    <citation type="journal article" date="2017" name="Water Res.">
        <title>Discovery and metagenomic analysis of an anammox bacterial enrichment related to Candidatus "Brocadia caroliniensis" in a full-scale glycerol-fed nitritation-denitritation separate centrate treatment process.</title>
        <authorList>
            <person name="Park H."/>
            <person name="Brotto A.C."/>
            <person name="van Loosdrecht M.C."/>
            <person name="Chandran K."/>
        </authorList>
    </citation>
    <scope>NUCLEOTIDE SEQUENCE [LARGE SCALE GENOMIC DNA]</scope>
    <source>
        <strain evidence="4">26THWARD</strain>
    </source>
</reference>
<dbReference type="STRING" id="1004156.AYP45_03905"/>
<evidence type="ECO:0000259" key="3">
    <source>
        <dbReference type="PROSITE" id="PS50110"/>
    </source>
</evidence>
<organism evidence="4 5">
    <name type="scientific">Candidatus Brocadia carolinensis</name>
    <dbReference type="NCBI Taxonomy" id="1004156"/>
    <lineage>
        <taxon>Bacteria</taxon>
        <taxon>Pseudomonadati</taxon>
        <taxon>Planctomycetota</taxon>
        <taxon>Candidatus Brocadiia</taxon>
        <taxon>Candidatus Brocadiales</taxon>
        <taxon>Candidatus Brocadiaceae</taxon>
        <taxon>Candidatus Brocadia</taxon>
    </lineage>
</organism>
<dbReference type="Gene3D" id="3.40.50.2300">
    <property type="match status" value="1"/>
</dbReference>
<dbReference type="SUPFAM" id="SSF52172">
    <property type="entry name" value="CheY-like"/>
    <property type="match status" value="1"/>
</dbReference>
<dbReference type="InterPro" id="IPR001789">
    <property type="entry name" value="Sig_transdc_resp-reg_receiver"/>
</dbReference>
<dbReference type="Pfam" id="PF00072">
    <property type="entry name" value="Response_reg"/>
    <property type="match status" value="1"/>
</dbReference>
<dbReference type="GO" id="GO:0000160">
    <property type="term" value="P:phosphorelay signal transduction system"/>
    <property type="evidence" value="ECO:0007669"/>
    <property type="project" value="InterPro"/>
</dbReference>
<protein>
    <recommendedName>
        <fullName evidence="3">Response regulatory domain-containing protein</fullName>
    </recommendedName>
</protein>
<evidence type="ECO:0000313" key="4">
    <source>
        <dbReference type="EMBL" id="OOP57308.1"/>
    </source>
</evidence>
<dbReference type="InterPro" id="IPR050595">
    <property type="entry name" value="Bact_response_regulator"/>
</dbReference>
<gene>
    <name evidence="4" type="ORF">AYP45_03905</name>
</gene>
<evidence type="ECO:0000313" key="5">
    <source>
        <dbReference type="Proteomes" id="UP000189681"/>
    </source>
</evidence>
<dbReference type="SMART" id="SM00448">
    <property type="entry name" value="REC"/>
    <property type="match status" value="1"/>
</dbReference>
<keyword evidence="1" id="KW-0597">Phosphoprotein</keyword>
<dbReference type="InterPro" id="IPR011006">
    <property type="entry name" value="CheY-like_superfamily"/>
</dbReference>
<accession>A0A1V4AW13</accession>
<dbReference type="EMBL" id="AYTS01000035">
    <property type="protein sequence ID" value="OOP57308.1"/>
    <property type="molecule type" value="Genomic_DNA"/>
</dbReference>
<evidence type="ECO:0000256" key="1">
    <source>
        <dbReference type="ARBA" id="ARBA00022553"/>
    </source>
</evidence>
<dbReference type="PANTHER" id="PTHR44591">
    <property type="entry name" value="STRESS RESPONSE REGULATOR PROTEIN 1"/>
    <property type="match status" value="1"/>
</dbReference>
<dbReference type="PANTHER" id="PTHR44591:SF3">
    <property type="entry name" value="RESPONSE REGULATORY DOMAIN-CONTAINING PROTEIN"/>
    <property type="match status" value="1"/>
</dbReference>
<dbReference type="CDD" id="cd00156">
    <property type="entry name" value="REC"/>
    <property type="match status" value="1"/>
</dbReference>
<name>A0A1V4AW13_9BACT</name>
<dbReference type="AlphaFoldDB" id="A0A1V4AW13"/>
<sequence>MPSARILIIEDERQTVDTLRDLFEQNGYETEVALSKPVALAILQERKMDLAIIGTMVQEISGVEILCEIRKIIPNIPVMVIGDQKLKRIESSFMKAGTNIFVVKPLESTFVLQTIENLLRPRCTPAVTRKTRLYSKSKK</sequence>
<dbReference type="PROSITE" id="PS50110">
    <property type="entry name" value="RESPONSE_REGULATORY"/>
    <property type="match status" value="1"/>
</dbReference>
<evidence type="ECO:0000256" key="2">
    <source>
        <dbReference type="PROSITE-ProRule" id="PRU00169"/>
    </source>
</evidence>
<dbReference type="Proteomes" id="UP000189681">
    <property type="component" value="Unassembled WGS sequence"/>
</dbReference>
<feature type="domain" description="Response regulatory" evidence="3">
    <location>
        <begin position="5"/>
        <end position="119"/>
    </location>
</feature>
<comment type="caution">
    <text evidence="2">Lacks conserved residue(s) required for the propagation of feature annotation.</text>
</comment>
<proteinExistence type="predicted"/>